<name>A0ABR4HET4_9EURO</name>
<organism evidence="2 3">
    <name type="scientific">Aspergillus granulosus</name>
    <dbReference type="NCBI Taxonomy" id="176169"/>
    <lineage>
        <taxon>Eukaryota</taxon>
        <taxon>Fungi</taxon>
        <taxon>Dikarya</taxon>
        <taxon>Ascomycota</taxon>
        <taxon>Pezizomycotina</taxon>
        <taxon>Eurotiomycetes</taxon>
        <taxon>Eurotiomycetidae</taxon>
        <taxon>Eurotiales</taxon>
        <taxon>Aspergillaceae</taxon>
        <taxon>Aspergillus</taxon>
        <taxon>Aspergillus subgen. Nidulantes</taxon>
    </lineage>
</organism>
<reference evidence="2 3" key="1">
    <citation type="submission" date="2024-07" db="EMBL/GenBank/DDBJ databases">
        <title>Section-level genome sequencing and comparative genomics of Aspergillus sections Usti and Cavernicolus.</title>
        <authorList>
            <consortium name="Lawrence Berkeley National Laboratory"/>
            <person name="Nybo J.L."/>
            <person name="Vesth T.C."/>
            <person name="Theobald S."/>
            <person name="Frisvad J.C."/>
            <person name="Larsen T.O."/>
            <person name="Kjaerboelling I."/>
            <person name="Rothschild-Mancinelli K."/>
            <person name="Lyhne E.K."/>
            <person name="Kogle M.E."/>
            <person name="Barry K."/>
            <person name="Clum A."/>
            <person name="Na H."/>
            <person name="Ledsgaard L."/>
            <person name="Lin J."/>
            <person name="Lipzen A."/>
            <person name="Kuo A."/>
            <person name="Riley R."/>
            <person name="Mondo S."/>
            <person name="Labutti K."/>
            <person name="Haridas S."/>
            <person name="Pangalinan J."/>
            <person name="Salamov A.A."/>
            <person name="Simmons B.A."/>
            <person name="Magnuson J.K."/>
            <person name="Chen J."/>
            <person name="Drula E."/>
            <person name="Henrissat B."/>
            <person name="Wiebenga A."/>
            <person name="Lubbers R.J."/>
            <person name="Gomes A.C."/>
            <person name="Makela M.R."/>
            <person name="Stajich J."/>
            <person name="Grigoriev I.V."/>
            <person name="Mortensen U.H."/>
            <person name="De Vries R.P."/>
            <person name="Baker S.E."/>
            <person name="Andersen M.R."/>
        </authorList>
    </citation>
    <scope>NUCLEOTIDE SEQUENCE [LARGE SCALE GENOMIC DNA]</scope>
    <source>
        <strain evidence="2 3">CBS 588.65</strain>
    </source>
</reference>
<evidence type="ECO:0000313" key="2">
    <source>
        <dbReference type="EMBL" id="KAL2813999.1"/>
    </source>
</evidence>
<protein>
    <submittedName>
        <fullName evidence="2">Uncharacterized protein</fullName>
    </submittedName>
</protein>
<proteinExistence type="predicted"/>
<dbReference type="EMBL" id="JBFXLT010000036">
    <property type="protein sequence ID" value="KAL2813999.1"/>
    <property type="molecule type" value="Genomic_DNA"/>
</dbReference>
<feature type="region of interest" description="Disordered" evidence="1">
    <location>
        <begin position="69"/>
        <end position="93"/>
    </location>
</feature>
<gene>
    <name evidence="2" type="ORF">BJX63DRAFT_393287</name>
</gene>
<sequence length="153" mass="16934">MRYGRGEELRSLQVPWGLNPTPRLNPGPRKILIENGGFKGSEIAPTTISEKSLCQDTISLRLFSRQKDKGPTLRRYTPNDKCSSPSEASRRSYGCSRGETWLASGKWGCIVRLPRYIRLGSVGVEISVTEAGAVTMRSSELASESRSTTHPTY</sequence>
<keyword evidence="3" id="KW-1185">Reference proteome</keyword>
<evidence type="ECO:0000313" key="3">
    <source>
        <dbReference type="Proteomes" id="UP001610334"/>
    </source>
</evidence>
<accession>A0ABR4HET4</accession>
<dbReference type="Proteomes" id="UP001610334">
    <property type="component" value="Unassembled WGS sequence"/>
</dbReference>
<comment type="caution">
    <text evidence="2">The sequence shown here is derived from an EMBL/GenBank/DDBJ whole genome shotgun (WGS) entry which is preliminary data.</text>
</comment>
<evidence type="ECO:0000256" key="1">
    <source>
        <dbReference type="SAM" id="MobiDB-lite"/>
    </source>
</evidence>